<evidence type="ECO:0000313" key="1">
    <source>
        <dbReference type="EMBL" id="KAJ8643061.1"/>
    </source>
</evidence>
<organism evidence="1 2">
    <name type="scientific">Persea americana</name>
    <name type="common">Avocado</name>
    <dbReference type="NCBI Taxonomy" id="3435"/>
    <lineage>
        <taxon>Eukaryota</taxon>
        <taxon>Viridiplantae</taxon>
        <taxon>Streptophyta</taxon>
        <taxon>Embryophyta</taxon>
        <taxon>Tracheophyta</taxon>
        <taxon>Spermatophyta</taxon>
        <taxon>Magnoliopsida</taxon>
        <taxon>Magnoliidae</taxon>
        <taxon>Laurales</taxon>
        <taxon>Lauraceae</taxon>
        <taxon>Persea</taxon>
    </lineage>
</organism>
<keyword evidence="2" id="KW-1185">Reference proteome</keyword>
<name>A0ACC2MB90_PERAE</name>
<sequence length="676" mass="75711">MAETSNVISSHHISKEVQRIDGSIPLSPQWLLPKPGENKPGMEPHCNSHPSYASHADAVKALGNGGDFHDPEKRKDIFRPSFPEVESGRCDRWHDEERDARSAIHRDRWREVDKEVGDTRKTEQWTDSSSTRHSSEARRVPSEWWTESGNREGRYDQRRESKWNKRWGPGDKEPERESWCEKWLDSGRDNEGLRDKGASLLTNYVMDADREGDHYSRSRRSYSSVSRGRAELPHHQTLTPNKQVSMYGYGRGRGENAIATFSVGRGRVSSSGNTINKNPSHSSLGILSDKAEGTQGDSSSTLRYSRTNLLDIYRMIDVRTYVKPLDGLIEVPSLTQMEPLKPLALFAPTPEELVVLEGIDKGDLVSSGAPQASIDGSTGSSEDLPSGVDDYRDEKTHNIKDCRIESIPLKKVDQEVAIREVDVQERPSGKRGILWRSQSLMERSHGSLHNWQDSSSDIRLRSSDLGWSQSQKDHRVESDNRATSSLSYYQDEPSRQDSQEFQSDTSSDSIIKQQSFKILDGEREANVRLVKGDSFTYREKTDARKLSPEPSPENLSLYYKDPLGEIQGPFSGSDMIGWLEAGYFSIDLQVRLASASPATPFSLLGDVMPHLNMKARPPPGFSAPKQSDTAEASGRVKFNSLGKTHSGWLSPLLETFPFIEGYAGTNSARFPPVGVT</sequence>
<dbReference type="Proteomes" id="UP001234297">
    <property type="component" value="Chromosome 2"/>
</dbReference>
<proteinExistence type="predicted"/>
<gene>
    <name evidence="1" type="ORF">MRB53_004809</name>
</gene>
<dbReference type="EMBL" id="CM056810">
    <property type="protein sequence ID" value="KAJ8643061.1"/>
    <property type="molecule type" value="Genomic_DNA"/>
</dbReference>
<comment type="caution">
    <text evidence="1">The sequence shown here is derived from an EMBL/GenBank/DDBJ whole genome shotgun (WGS) entry which is preliminary data.</text>
</comment>
<accession>A0ACC2MB90</accession>
<protein>
    <submittedName>
        <fullName evidence="1">Uncharacterized protein</fullName>
    </submittedName>
</protein>
<evidence type="ECO:0000313" key="2">
    <source>
        <dbReference type="Proteomes" id="UP001234297"/>
    </source>
</evidence>
<reference evidence="1 2" key="1">
    <citation type="journal article" date="2022" name="Hortic Res">
        <title>A haplotype resolved chromosomal level avocado genome allows analysis of novel avocado genes.</title>
        <authorList>
            <person name="Nath O."/>
            <person name="Fletcher S.J."/>
            <person name="Hayward A."/>
            <person name="Shaw L.M."/>
            <person name="Masouleh A.K."/>
            <person name="Furtado A."/>
            <person name="Henry R.J."/>
            <person name="Mitter N."/>
        </authorList>
    </citation>
    <scope>NUCLEOTIDE SEQUENCE [LARGE SCALE GENOMIC DNA]</scope>
    <source>
        <strain evidence="2">cv. Hass</strain>
    </source>
</reference>